<evidence type="ECO:0000256" key="4">
    <source>
        <dbReference type="ARBA" id="ARBA00023211"/>
    </source>
</evidence>
<dbReference type="InterPro" id="IPR001131">
    <property type="entry name" value="Peptidase_M24B_aminopep-P_CS"/>
</dbReference>
<reference evidence="7 8" key="1">
    <citation type="journal article" date="2013" name="Curr. Biol.">
        <title>The Genome of the Foraminiferan Reticulomyxa filosa.</title>
        <authorList>
            <person name="Glockner G."/>
            <person name="Hulsmann N."/>
            <person name="Schleicher M."/>
            <person name="Noegel A.A."/>
            <person name="Eichinger L."/>
            <person name="Gallinger C."/>
            <person name="Pawlowski J."/>
            <person name="Sierra R."/>
            <person name="Euteneuer U."/>
            <person name="Pillet L."/>
            <person name="Moustafa A."/>
            <person name="Platzer M."/>
            <person name="Groth M."/>
            <person name="Szafranski K."/>
            <person name="Schliwa M."/>
        </authorList>
    </citation>
    <scope>NUCLEOTIDE SEQUENCE [LARGE SCALE GENOMIC DNA]</scope>
</reference>
<dbReference type="OrthoDB" id="10261878at2759"/>
<evidence type="ECO:0000256" key="5">
    <source>
        <dbReference type="RuleBase" id="RU000590"/>
    </source>
</evidence>
<dbReference type="EMBL" id="ASPP01021245">
    <property type="protein sequence ID" value="ETO12621.1"/>
    <property type="molecule type" value="Genomic_DNA"/>
</dbReference>
<dbReference type="Gene3D" id="3.90.230.10">
    <property type="entry name" value="Creatinase/methionine aminopeptidase superfamily"/>
    <property type="match status" value="1"/>
</dbReference>
<dbReference type="PROSITE" id="PS00491">
    <property type="entry name" value="PROLINE_PEPTIDASE"/>
    <property type="match status" value="1"/>
</dbReference>
<keyword evidence="4" id="KW-0464">Manganese</keyword>
<accession>X6MG11</accession>
<organism evidence="7 8">
    <name type="scientific">Reticulomyxa filosa</name>
    <dbReference type="NCBI Taxonomy" id="46433"/>
    <lineage>
        <taxon>Eukaryota</taxon>
        <taxon>Sar</taxon>
        <taxon>Rhizaria</taxon>
        <taxon>Retaria</taxon>
        <taxon>Foraminifera</taxon>
        <taxon>Monothalamids</taxon>
        <taxon>Reticulomyxidae</taxon>
        <taxon>Reticulomyxa</taxon>
    </lineage>
</organism>
<comment type="caution">
    <text evidence="7">The sequence shown here is derived from an EMBL/GenBank/DDBJ whole genome shotgun (WGS) entry which is preliminary data.</text>
</comment>
<dbReference type="AlphaFoldDB" id="X6MG11"/>
<dbReference type="SUPFAM" id="SSF55920">
    <property type="entry name" value="Creatinase/aminopeptidase"/>
    <property type="match status" value="1"/>
</dbReference>
<dbReference type="PANTHER" id="PTHR43226:SF1">
    <property type="entry name" value="XAA-PRO DIPEPTIDASE"/>
    <property type="match status" value="1"/>
</dbReference>
<dbReference type="GO" id="GO:0004177">
    <property type="term" value="F:aminopeptidase activity"/>
    <property type="evidence" value="ECO:0007669"/>
    <property type="project" value="UniProtKB-KW"/>
</dbReference>
<evidence type="ECO:0000313" key="8">
    <source>
        <dbReference type="Proteomes" id="UP000023152"/>
    </source>
</evidence>
<dbReference type="Proteomes" id="UP000023152">
    <property type="component" value="Unassembled WGS sequence"/>
</dbReference>
<keyword evidence="3" id="KW-0378">Hydrolase</keyword>
<proteinExistence type="inferred from homology"/>
<evidence type="ECO:0000256" key="1">
    <source>
        <dbReference type="ARBA" id="ARBA00001936"/>
    </source>
</evidence>
<dbReference type="Pfam" id="PF00557">
    <property type="entry name" value="Peptidase_M24"/>
    <property type="match status" value="1"/>
</dbReference>
<sequence>MDMGAEYMGYATDVTCSYPVSGEFTKDQKAVHNAVLEAQRAVLTHMKAGVEWKDMHRLAETLIVKHLYRMGVLRCDVAKHGVKQSKEEKEEEDAVVRHLMQQHVASLFMPHGLGHLLGMNVHDVGGFTSKHPREKDLGLCWLRTTRTLQEGMFITVEPGLYFNESWIKQLLSSQPQMNEYVNFDVLKRFFGTGGCRLEDDVLVTKDGIENLTLCPRTCEDIEEVIRIARKSD</sequence>
<comment type="similarity">
    <text evidence="5">Belongs to the peptidase M24B family.</text>
</comment>
<evidence type="ECO:0000313" key="7">
    <source>
        <dbReference type="EMBL" id="ETO12621.1"/>
    </source>
</evidence>
<evidence type="ECO:0000256" key="3">
    <source>
        <dbReference type="ARBA" id="ARBA00022801"/>
    </source>
</evidence>
<protein>
    <submittedName>
        <fullName evidence="7">Aminopeptidase</fullName>
    </submittedName>
</protein>
<gene>
    <name evidence="7" type="ORF">RFI_24755</name>
</gene>
<keyword evidence="2 5" id="KW-0479">Metal-binding</keyword>
<keyword evidence="7" id="KW-0645">Protease</keyword>
<feature type="domain" description="Peptidase M24" evidence="6">
    <location>
        <begin position="1"/>
        <end position="205"/>
    </location>
</feature>
<keyword evidence="7" id="KW-0031">Aminopeptidase</keyword>
<dbReference type="InterPro" id="IPR052433">
    <property type="entry name" value="X-Pro_dipept-like"/>
</dbReference>
<dbReference type="GO" id="GO:0046872">
    <property type="term" value="F:metal ion binding"/>
    <property type="evidence" value="ECO:0007669"/>
    <property type="project" value="UniProtKB-KW"/>
</dbReference>
<dbReference type="PANTHER" id="PTHR43226">
    <property type="entry name" value="XAA-PRO AMINOPEPTIDASE 3"/>
    <property type="match status" value="1"/>
</dbReference>
<evidence type="ECO:0000256" key="2">
    <source>
        <dbReference type="ARBA" id="ARBA00022723"/>
    </source>
</evidence>
<keyword evidence="8" id="KW-1185">Reference proteome</keyword>
<dbReference type="InterPro" id="IPR036005">
    <property type="entry name" value="Creatinase/aminopeptidase-like"/>
</dbReference>
<evidence type="ECO:0000259" key="6">
    <source>
        <dbReference type="Pfam" id="PF00557"/>
    </source>
</evidence>
<name>X6MG11_RETFI</name>
<comment type="cofactor">
    <cofactor evidence="1">
        <name>Mn(2+)</name>
        <dbReference type="ChEBI" id="CHEBI:29035"/>
    </cofactor>
</comment>
<dbReference type="GO" id="GO:0006508">
    <property type="term" value="P:proteolysis"/>
    <property type="evidence" value="ECO:0007669"/>
    <property type="project" value="TreeGrafter"/>
</dbReference>
<dbReference type="InterPro" id="IPR000994">
    <property type="entry name" value="Pept_M24"/>
</dbReference>